<dbReference type="Proteomes" id="UP001060215">
    <property type="component" value="Chromosome 5"/>
</dbReference>
<comment type="caution">
    <text evidence="1">The sequence shown here is derived from an EMBL/GenBank/DDBJ whole genome shotgun (WGS) entry which is preliminary data.</text>
</comment>
<protein>
    <submittedName>
        <fullName evidence="1">Inactive beta-amylase 9</fullName>
    </submittedName>
</protein>
<reference evidence="1 2" key="1">
    <citation type="journal article" date="2022" name="Plant J.">
        <title>Chromosome-level genome of Camellia lanceoleosa provides a valuable resource for understanding genome evolution and self-incompatibility.</title>
        <authorList>
            <person name="Gong W."/>
            <person name="Xiao S."/>
            <person name="Wang L."/>
            <person name="Liao Z."/>
            <person name="Chang Y."/>
            <person name="Mo W."/>
            <person name="Hu G."/>
            <person name="Li W."/>
            <person name="Zhao G."/>
            <person name="Zhu H."/>
            <person name="Hu X."/>
            <person name="Ji K."/>
            <person name="Xiang X."/>
            <person name="Song Q."/>
            <person name="Yuan D."/>
            <person name="Jin S."/>
            <person name="Zhang L."/>
        </authorList>
    </citation>
    <scope>NUCLEOTIDE SEQUENCE [LARGE SCALE GENOMIC DNA]</scope>
    <source>
        <strain evidence="1">SQ_2022a</strain>
    </source>
</reference>
<sequence>MKVSVIANSQAKIWRADSVHRDVGFCTNLSPLIFSRKSNLYFGQTIGWSTKSPIRLIVKAVAQSEPLVSDKVSCNTMTSRTGSKAIDGIRLYVGLPNDAISDCNTINHARAITAGLRALKLLGVDGVELPVWWGIVEKEAMGKYEWSGYLALAEMVEKAGLKLHVSLCFHASGEPKIPLPKWVSRIGESERSIFYTDRLGKQYRDCLSLAVDDLPVLDGKTPIQVYSEFCESFKSSFAPFLGSTITGISIGLGPDGELQYPSHHVPATNNHSRRVGEFQCYDKKMLSNLKQCAEAFGNPLWGLSGPHDASSGDDQSPNLINFFKEHGGSWETPYGDFFLSWYSSQLISHGDRLLSLASSTFTDTLVKVSGKIPLIYSWYKTRSHPSELVAGFYNTVNRDGYEAVVEMFARNSCNLILPGMDLSDEHEPHEVYSSPESLFTQIITACKKYGVEVSGQNSSVLRAPNGFKQIKKYLLDENKVVDLFTYQRMGAYFFSPEHFPAFTKFVWSLNQPELHLDDLPGEEVEGVETVISEHGKDLHLQAA</sequence>
<keyword evidence="2" id="KW-1185">Reference proteome</keyword>
<dbReference type="EMBL" id="CM045762">
    <property type="protein sequence ID" value="KAI8010120.1"/>
    <property type="molecule type" value="Genomic_DNA"/>
</dbReference>
<accession>A0ACC0HA80</accession>
<organism evidence="1 2">
    <name type="scientific">Camellia lanceoleosa</name>
    <dbReference type="NCBI Taxonomy" id="1840588"/>
    <lineage>
        <taxon>Eukaryota</taxon>
        <taxon>Viridiplantae</taxon>
        <taxon>Streptophyta</taxon>
        <taxon>Embryophyta</taxon>
        <taxon>Tracheophyta</taxon>
        <taxon>Spermatophyta</taxon>
        <taxon>Magnoliopsida</taxon>
        <taxon>eudicotyledons</taxon>
        <taxon>Gunneridae</taxon>
        <taxon>Pentapetalae</taxon>
        <taxon>asterids</taxon>
        <taxon>Ericales</taxon>
        <taxon>Theaceae</taxon>
        <taxon>Camellia</taxon>
    </lineage>
</organism>
<evidence type="ECO:0000313" key="1">
    <source>
        <dbReference type="EMBL" id="KAI8010120.1"/>
    </source>
</evidence>
<evidence type="ECO:0000313" key="2">
    <source>
        <dbReference type="Proteomes" id="UP001060215"/>
    </source>
</evidence>
<proteinExistence type="predicted"/>
<gene>
    <name evidence="1" type="ORF">LOK49_LG06G03201</name>
</gene>
<name>A0ACC0HA80_9ERIC</name>